<name>A0ABP8HND6_9BURK</name>
<dbReference type="Pfam" id="PF12098">
    <property type="entry name" value="DUF3574"/>
    <property type="match status" value="1"/>
</dbReference>
<keyword evidence="2" id="KW-1185">Reference proteome</keyword>
<evidence type="ECO:0000313" key="1">
    <source>
        <dbReference type="EMBL" id="GAA4341522.1"/>
    </source>
</evidence>
<dbReference type="InterPro" id="IPR021957">
    <property type="entry name" value="DUF3574"/>
</dbReference>
<dbReference type="Proteomes" id="UP001500975">
    <property type="component" value="Unassembled WGS sequence"/>
</dbReference>
<evidence type="ECO:0000313" key="2">
    <source>
        <dbReference type="Proteomes" id="UP001500975"/>
    </source>
</evidence>
<proteinExistence type="predicted"/>
<protein>
    <recommendedName>
        <fullName evidence="3">DUF3574 domain-containing protein</fullName>
    </recommendedName>
</protein>
<comment type="caution">
    <text evidence="1">The sequence shown here is derived from an EMBL/GenBank/DDBJ whole genome shotgun (WGS) entry which is preliminary data.</text>
</comment>
<reference evidence="2" key="1">
    <citation type="journal article" date="2019" name="Int. J. Syst. Evol. Microbiol.">
        <title>The Global Catalogue of Microorganisms (GCM) 10K type strain sequencing project: providing services to taxonomists for standard genome sequencing and annotation.</title>
        <authorList>
            <consortium name="The Broad Institute Genomics Platform"/>
            <consortium name="The Broad Institute Genome Sequencing Center for Infectious Disease"/>
            <person name="Wu L."/>
            <person name="Ma J."/>
        </authorList>
    </citation>
    <scope>NUCLEOTIDE SEQUENCE [LARGE SCALE GENOMIC DNA]</scope>
    <source>
        <strain evidence="2">JCM 17804</strain>
    </source>
</reference>
<evidence type="ECO:0008006" key="3">
    <source>
        <dbReference type="Google" id="ProtNLM"/>
    </source>
</evidence>
<accession>A0ABP8HND6</accession>
<gene>
    <name evidence="1" type="ORF">GCM10023165_22270</name>
</gene>
<organism evidence="1 2">
    <name type="scientific">Variovorax defluvii</name>
    <dbReference type="NCBI Taxonomy" id="913761"/>
    <lineage>
        <taxon>Bacteria</taxon>
        <taxon>Pseudomonadati</taxon>
        <taxon>Pseudomonadota</taxon>
        <taxon>Betaproteobacteria</taxon>
        <taxon>Burkholderiales</taxon>
        <taxon>Comamonadaceae</taxon>
        <taxon>Variovorax</taxon>
    </lineage>
</organism>
<sequence>MQPAPAFCRPGEQALVHDTLYFGTGKPQGGVVTQHDWDDFLKSSVTPRFPQGLSVLPASGQWRGADGALVRETTYVLQLVHPDDDASDQAVRAIAADYKARFQQEAVLRARSPSCISF</sequence>
<dbReference type="RefSeq" id="WP_345537872.1">
    <property type="nucleotide sequence ID" value="NZ_BAABGJ010000020.1"/>
</dbReference>
<dbReference type="EMBL" id="BAABGJ010000020">
    <property type="protein sequence ID" value="GAA4341522.1"/>
    <property type="molecule type" value="Genomic_DNA"/>
</dbReference>